<dbReference type="Gene3D" id="3.20.20.480">
    <property type="entry name" value="Trimethylamine methyltransferase-like"/>
    <property type="match status" value="1"/>
</dbReference>
<dbReference type="Pfam" id="PF06253">
    <property type="entry name" value="MTTB"/>
    <property type="match status" value="1"/>
</dbReference>
<evidence type="ECO:0000313" key="5">
    <source>
        <dbReference type="Proteomes" id="UP000244093"/>
    </source>
</evidence>
<comment type="caution">
    <text evidence="4">The sequence shown here is derived from an EMBL/GenBank/DDBJ whole genome shotgun (WGS) entry which is preliminary data.</text>
</comment>
<keyword evidence="2" id="KW-0489">Methyltransferase</keyword>
<dbReference type="InterPro" id="IPR010426">
    <property type="entry name" value="MTTB_MeTrfase"/>
</dbReference>
<proteinExistence type="inferred from homology"/>
<evidence type="ECO:0000256" key="2">
    <source>
        <dbReference type="ARBA" id="ARBA00022603"/>
    </source>
</evidence>
<evidence type="ECO:0000256" key="3">
    <source>
        <dbReference type="ARBA" id="ARBA00022679"/>
    </source>
</evidence>
<evidence type="ECO:0000256" key="1">
    <source>
        <dbReference type="ARBA" id="ARBA00007137"/>
    </source>
</evidence>
<name>A0A2R7Y491_9CREN</name>
<dbReference type="GO" id="GO:0015948">
    <property type="term" value="P:methanogenesis"/>
    <property type="evidence" value="ECO:0007669"/>
    <property type="project" value="InterPro"/>
</dbReference>
<reference evidence="4" key="2">
    <citation type="journal article" date="2018" name="Syst. Appl. Microbiol.">
        <title>A new symbiotic nanoarchaeote (Candidatus Nanoclepta minutus) and its host (Zestosphaera tikiterensis gen. nov., sp. nov.) from a New Zealand hot spring.</title>
        <authorList>
            <person name="St John E."/>
            <person name="Liu Y."/>
            <person name="Podar M."/>
            <person name="Stott M.B."/>
            <person name="Meneghin J."/>
            <person name="Chen Z."/>
            <person name="Lagutin K."/>
            <person name="Mitchell K."/>
            <person name="Reysenbach A.L."/>
        </authorList>
    </citation>
    <scope>NUCLEOTIDE SEQUENCE [LARGE SCALE GENOMIC DNA]</scope>
    <source>
        <strain evidence="4">NZ3</strain>
    </source>
</reference>
<evidence type="ECO:0000313" key="4">
    <source>
        <dbReference type="EMBL" id="PUA31642.1"/>
    </source>
</evidence>
<dbReference type="GO" id="GO:0008168">
    <property type="term" value="F:methyltransferase activity"/>
    <property type="evidence" value="ECO:0007669"/>
    <property type="project" value="UniProtKB-KW"/>
</dbReference>
<dbReference type="Proteomes" id="UP000244093">
    <property type="component" value="Unassembled WGS sequence"/>
</dbReference>
<accession>A0A2R7Y491</accession>
<organism evidence="4 5">
    <name type="scientific">Zestosphaera tikiterensis</name>
    <dbReference type="NCBI Taxonomy" id="1973259"/>
    <lineage>
        <taxon>Archaea</taxon>
        <taxon>Thermoproteota</taxon>
        <taxon>Thermoprotei</taxon>
        <taxon>Desulfurococcales</taxon>
        <taxon>Desulfurococcaceae</taxon>
        <taxon>Zestosphaera</taxon>
    </lineage>
</organism>
<dbReference type="EMBL" id="NBVN01000008">
    <property type="protein sequence ID" value="PUA31642.1"/>
    <property type="molecule type" value="Genomic_DNA"/>
</dbReference>
<comment type="similarity">
    <text evidence="1">Belongs to the trimethylamine methyltransferase family.</text>
</comment>
<dbReference type="GO" id="GO:0032259">
    <property type="term" value="P:methylation"/>
    <property type="evidence" value="ECO:0007669"/>
    <property type="project" value="UniProtKB-KW"/>
</dbReference>
<gene>
    <name evidence="4" type="ORF">B7O98_09085</name>
</gene>
<protein>
    <recommendedName>
        <fullName evidence="6">Trimethylamine methyltransferase</fullName>
    </recommendedName>
</protein>
<reference evidence="4" key="1">
    <citation type="submission" date="2017-04" db="EMBL/GenBank/DDBJ databases">
        <authorList>
            <person name="Afonso C.L."/>
            <person name="Miller P.J."/>
            <person name="Scott M.A."/>
            <person name="Spackman E."/>
            <person name="Goraichik I."/>
            <person name="Dimitrov K.M."/>
            <person name="Suarez D.L."/>
            <person name="Swayne D.E."/>
        </authorList>
    </citation>
    <scope>NUCLEOTIDE SEQUENCE</scope>
    <source>
        <strain evidence="4">NZ3</strain>
    </source>
</reference>
<dbReference type="InterPro" id="IPR038601">
    <property type="entry name" value="MttB-like_sf"/>
</dbReference>
<evidence type="ECO:0008006" key="6">
    <source>
        <dbReference type="Google" id="ProtNLM"/>
    </source>
</evidence>
<dbReference type="AlphaFoldDB" id="A0A2R7Y491"/>
<sequence>MPKPTLTILSRSEASEIHDKAVKLLSGVGVRFEDPEVARILLEAGSIEKGGRVLIPEELISEALKNVPKRLDLYDRDGRKVATLGEGALLFNPGSAAIKILDYGSKEPRNPTMEDLKNLVLLVENLDHIDAQSTALVPSDVPIEVKDAVRLYPILKYSRKPIVTGAFTVENLHIMLEMLKAVREDAWKRPFAIFDACPSPPLSWSRVTSRNVVDLAKAGVPSEIVSMPGLGGTAPATVAGAVVQHHAEVLSGVVLAQLVSKGAPVIYGGSPTLMHPRYGTVAIVAPESMLISIAYRDLAKYLDLPTHTYMGLSDAKLVDYQAGAEGAYSSLTAALSGFDVISGPGMLEFESVQSFEKLVLDNEVCGLVKRFARGFNLSVEELAIDVIEDVVLRKGGNFLLHPHTRRYVRKEVHIPNVWDATPRSRWGGRNAYEEAHEAVLKILKEGRRSELSDDVLKELNAVYERLWRKAGSTPIYV</sequence>
<keyword evidence="3" id="KW-0808">Transferase</keyword>